<sequence length="70" mass="7932">MTAMLKIVSVEIEVAETNFEIRPFSLSLKQPKLLVLALRSPPIINILQLLEISRKSSKGIKIETENELRT</sequence>
<keyword evidence="2" id="KW-1185">Reference proteome</keyword>
<evidence type="ECO:0000313" key="1">
    <source>
        <dbReference type="EMBL" id="RNA17764.1"/>
    </source>
</evidence>
<protein>
    <submittedName>
        <fullName evidence="1">Uncharacterized protein</fullName>
    </submittedName>
</protein>
<reference evidence="1 2" key="1">
    <citation type="journal article" date="2018" name="Sci. Rep.">
        <title>Genomic signatures of local adaptation to the degree of environmental predictability in rotifers.</title>
        <authorList>
            <person name="Franch-Gras L."/>
            <person name="Hahn C."/>
            <person name="Garcia-Roger E.M."/>
            <person name="Carmona M.J."/>
            <person name="Serra M."/>
            <person name="Gomez A."/>
        </authorList>
    </citation>
    <scope>NUCLEOTIDE SEQUENCE [LARGE SCALE GENOMIC DNA]</scope>
    <source>
        <strain evidence="1">HYR1</strain>
    </source>
</reference>
<organism evidence="1 2">
    <name type="scientific">Brachionus plicatilis</name>
    <name type="common">Marine rotifer</name>
    <name type="synonym">Brachionus muelleri</name>
    <dbReference type="NCBI Taxonomy" id="10195"/>
    <lineage>
        <taxon>Eukaryota</taxon>
        <taxon>Metazoa</taxon>
        <taxon>Spiralia</taxon>
        <taxon>Gnathifera</taxon>
        <taxon>Rotifera</taxon>
        <taxon>Eurotatoria</taxon>
        <taxon>Monogononta</taxon>
        <taxon>Pseudotrocha</taxon>
        <taxon>Ploima</taxon>
        <taxon>Brachionidae</taxon>
        <taxon>Brachionus</taxon>
    </lineage>
</organism>
<dbReference type="AlphaFoldDB" id="A0A3M7R314"/>
<comment type="caution">
    <text evidence="1">The sequence shown here is derived from an EMBL/GenBank/DDBJ whole genome shotgun (WGS) entry which is preliminary data.</text>
</comment>
<gene>
    <name evidence="1" type="ORF">BpHYR1_022408</name>
</gene>
<dbReference type="EMBL" id="REGN01004381">
    <property type="protein sequence ID" value="RNA17764.1"/>
    <property type="molecule type" value="Genomic_DNA"/>
</dbReference>
<evidence type="ECO:0000313" key="2">
    <source>
        <dbReference type="Proteomes" id="UP000276133"/>
    </source>
</evidence>
<accession>A0A3M7R314</accession>
<name>A0A3M7R314_BRAPC</name>
<dbReference type="Proteomes" id="UP000276133">
    <property type="component" value="Unassembled WGS sequence"/>
</dbReference>
<proteinExistence type="predicted"/>